<evidence type="ECO:0000313" key="3">
    <source>
        <dbReference type="Proteomes" id="UP001061298"/>
    </source>
</evidence>
<feature type="domain" description="Glyoxalase-like" evidence="1">
    <location>
        <begin position="27"/>
        <end position="127"/>
    </location>
</feature>
<evidence type="ECO:0000313" key="2">
    <source>
        <dbReference type="EMBL" id="UXY24252.1"/>
    </source>
</evidence>
<dbReference type="InterPro" id="IPR041581">
    <property type="entry name" value="Glyoxalase_6"/>
</dbReference>
<dbReference type="Proteomes" id="UP001061298">
    <property type="component" value="Chromosome"/>
</dbReference>
<sequence>MTIDDQNTISQLIRKRAAMHRSRVYAVLIDTPEAEAAKSADFWSAALGVTARPFPPAPEFTTLHQALPGLIMAVQAVDDAPRIHLDIETDDIEAETARLIALGAEQVSQWQECRVLRVPGGHLMCVLPVESDPDTFRAQANVWP</sequence>
<evidence type="ECO:0000259" key="1">
    <source>
        <dbReference type="Pfam" id="PF18029"/>
    </source>
</evidence>
<gene>
    <name evidence="2" type="ORF">N8I84_40480</name>
</gene>
<dbReference type="Gene3D" id="3.10.180.10">
    <property type="entry name" value="2,3-Dihydroxybiphenyl 1,2-Dioxygenase, domain 1"/>
    <property type="match status" value="1"/>
</dbReference>
<name>A0ABY6EC83_9ACTN</name>
<dbReference type="EMBL" id="CP106793">
    <property type="protein sequence ID" value="UXY24252.1"/>
    <property type="molecule type" value="Genomic_DNA"/>
</dbReference>
<dbReference type="RefSeq" id="WP_263234496.1">
    <property type="nucleotide sequence ID" value="NZ_CP106793.1"/>
</dbReference>
<reference evidence="2" key="1">
    <citation type="submission" date="2022-10" db="EMBL/GenBank/DDBJ databases">
        <authorList>
            <person name="Mo P."/>
        </authorList>
    </citation>
    <scope>NUCLEOTIDE SEQUENCE</scope>
    <source>
        <strain evidence="2">HUAS 13-4</strain>
    </source>
</reference>
<dbReference type="CDD" id="cd06587">
    <property type="entry name" value="VOC"/>
    <property type="match status" value="1"/>
</dbReference>
<dbReference type="SUPFAM" id="SSF54593">
    <property type="entry name" value="Glyoxalase/Bleomycin resistance protein/Dihydroxybiphenyl dioxygenase"/>
    <property type="match status" value="1"/>
</dbReference>
<dbReference type="InterPro" id="IPR029068">
    <property type="entry name" value="Glyas_Bleomycin-R_OHBP_Dase"/>
</dbReference>
<proteinExistence type="predicted"/>
<accession>A0ABY6EC83</accession>
<keyword evidence="3" id="KW-1185">Reference proteome</keyword>
<organism evidence="2 3">
    <name type="scientific">Streptomyces cynarae</name>
    <dbReference type="NCBI Taxonomy" id="2981134"/>
    <lineage>
        <taxon>Bacteria</taxon>
        <taxon>Bacillati</taxon>
        <taxon>Actinomycetota</taxon>
        <taxon>Actinomycetes</taxon>
        <taxon>Kitasatosporales</taxon>
        <taxon>Streptomycetaceae</taxon>
        <taxon>Streptomyces</taxon>
    </lineage>
</organism>
<dbReference type="Pfam" id="PF18029">
    <property type="entry name" value="Glyoxalase_6"/>
    <property type="match status" value="1"/>
</dbReference>
<protein>
    <submittedName>
        <fullName evidence="2">Glyoxalase/bleomycin resistance/dioxygenase family protein</fullName>
    </submittedName>
</protein>